<dbReference type="GO" id="GO:0005737">
    <property type="term" value="C:cytoplasm"/>
    <property type="evidence" value="ECO:0007669"/>
    <property type="project" value="UniProtKB-SubCell"/>
</dbReference>
<comment type="similarity">
    <text evidence="3">Belongs to the EF-Ts family.</text>
</comment>
<evidence type="ECO:0000256" key="2">
    <source>
        <dbReference type="ARBA" id="ARBA00022917"/>
    </source>
</evidence>
<dbReference type="PANTHER" id="PTHR11741">
    <property type="entry name" value="ELONGATION FACTOR TS"/>
    <property type="match status" value="1"/>
</dbReference>
<dbReference type="AlphaFoldDB" id="A0A1J5B8B2"/>
<dbReference type="Proteomes" id="UP000183605">
    <property type="component" value="Unassembled WGS sequence"/>
</dbReference>
<comment type="subcellular location">
    <subcellularLocation>
        <location evidence="3">Cytoplasm</location>
    </subcellularLocation>
</comment>
<keyword evidence="3" id="KW-0963">Cytoplasm</keyword>
<keyword evidence="2 3" id="KW-0648">Protein biosynthesis</keyword>
<dbReference type="InterPro" id="IPR014039">
    <property type="entry name" value="Transl_elong_EFTs/EF1B_dimer"/>
</dbReference>
<comment type="caution">
    <text evidence="5">The sequence shown here is derived from an EMBL/GenBank/DDBJ whole genome shotgun (WGS) entry which is preliminary data.</text>
</comment>
<protein>
    <recommendedName>
        <fullName evidence="3">Elongation factor Ts</fullName>
        <shortName evidence="3">EF-Ts</shortName>
    </recommendedName>
</protein>
<evidence type="ECO:0000313" key="5">
    <source>
        <dbReference type="EMBL" id="OIP03200.1"/>
    </source>
</evidence>
<comment type="caution">
    <text evidence="3">Lacks conserved residue(s) required for the propagation of feature annotation.</text>
</comment>
<organism evidence="5 6">
    <name type="scientific">Candidatus Beckwithbacteria bacterium CG2_30_44_31</name>
    <dbReference type="NCBI Taxonomy" id="1805035"/>
    <lineage>
        <taxon>Bacteria</taxon>
        <taxon>Candidatus Beckwithiibacteriota</taxon>
    </lineage>
</organism>
<dbReference type="EMBL" id="MNXQ01000045">
    <property type="protein sequence ID" value="OIP03200.1"/>
    <property type="molecule type" value="Genomic_DNA"/>
</dbReference>
<reference evidence="5 6" key="1">
    <citation type="journal article" date="2016" name="Environ. Microbiol.">
        <title>Genomic resolution of a cold subsurface aquifer community provides metabolic insights for novel microbes adapted to high CO concentrations.</title>
        <authorList>
            <person name="Probst A.J."/>
            <person name="Castelle C.J."/>
            <person name="Singh A."/>
            <person name="Brown C.T."/>
            <person name="Anantharaman K."/>
            <person name="Sharon I."/>
            <person name="Hug L.A."/>
            <person name="Burstein D."/>
            <person name="Emerson J.B."/>
            <person name="Thomas B.C."/>
            <person name="Banfield J.F."/>
        </authorList>
    </citation>
    <scope>NUCLEOTIDE SEQUENCE [LARGE SCALE GENOMIC DNA]</scope>
    <source>
        <strain evidence="5">CG2_30_44_31</strain>
    </source>
</reference>
<evidence type="ECO:0000259" key="4">
    <source>
        <dbReference type="Pfam" id="PF00889"/>
    </source>
</evidence>
<dbReference type="PANTHER" id="PTHR11741:SF0">
    <property type="entry name" value="ELONGATION FACTOR TS, MITOCHONDRIAL"/>
    <property type="match status" value="1"/>
</dbReference>
<dbReference type="HAMAP" id="MF_00050">
    <property type="entry name" value="EF_Ts"/>
    <property type="match status" value="1"/>
</dbReference>
<dbReference type="InterPro" id="IPR036402">
    <property type="entry name" value="EF-Ts_dimer_sf"/>
</dbReference>
<keyword evidence="1 3" id="KW-0251">Elongation factor</keyword>
<dbReference type="Pfam" id="PF00889">
    <property type="entry name" value="EF_TS"/>
    <property type="match status" value="1"/>
</dbReference>
<evidence type="ECO:0000313" key="6">
    <source>
        <dbReference type="Proteomes" id="UP000183605"/>
    </source>
</evidence>
<evidence type="ECO:0000256" key="1">
    <source>
        <dbReference type="ARBA" id="ARBA00022768"/>
    </source>
</evidence>
<dbReference type="SUPFAM" id="SSF54713">
    <property type="entry name" value="Elongation factor Ts (EF-Ts), dimerisation domain"/>
    <property type="match status" value="1"/>
</dbReference>
<dbReference type="InterPro" id="IPR001816">
    <property type="entry name" value="Transl_elong_EFTs/EF1B"/>
</dbReference>
<feature type="domain" description="Translation elongation factor EFTs/EF1B dimerisation" evidence="4">
    <location>
        <begin position="16"/>
        <end position="93"/>
    </location>
</feature>
<gene>
    <name evidence="3" type="primary">tsf</name>
    <name evidence="5" type="ORF">AUK18_02430</name>
</gene>
<sequence length="95" mass="10684">MTGRVYAYVHNGGQVGAMIAVMSETDFAAKSAEFEVLCKELCLQIASMNPKNIKALLKQAYIRDPKKTIAELIQEYSARFKEKIVVRALERFAVK</sequence>
<evidence type="ECO:0000256" key="3">
    <source>
        <dbReference type="HAMAP-Rule" id="MF_00050"/>
    </source>
</evidence>
<dbReference type="Gene3D" id="3.30.479.20">
    <property type="entry name" value="Elongation factor Ts, dimerisation domain"/>
    <property type="match status" value="1"/>
</dbReference>
<accession>A0A1J5B8B2</accession>
<proteinExistence type="inferred from homology"/>
<name>A0A1J5B8B2_9BACT</name>
<dbReference type="GO" id="GO:0003746">
    <property type="term" value="F:translation elongation factor activity"/>
    <property type="evidence" value="ECO:0007669"/>
    <property type="project" value="UniProtKB-UniRule"/>
</dbReference>
<comment type="function">
    <text evidence="3">Associates with the EF-Tu.GDP complex and induces the exchange of GDP to GTP. It remains bound to the aminoacyl-tRNA.EF-Tu.GTP complex up to the GTP hydrolysis stage on the ribosome.</text>
</comment>